<feature type="compositionally biased region" description="Polar residues" evidence="1">
    <location>
        <begin position="1"/>
        <end position="14"/>
    </location>
</feature>
<reference evidence="2 3" key="1">
    <citation type="journal article" date="2024" name="G3 (Bethesda)">
        <title>Genome assembly of Hibiscus sabdariffa L. provides insights into metabolisms of medicinal natural products.</title>
        <authorList>
            <person name="Kim T."/>
        </authorList>
    </citation>
    <scope>NUCLEOTIDE SEQUENCE [LARGE SCALE GENOMIC DNA]</scope>
    <source>
        <strain evidence="2">TK-2024</strain>
        <tissue evidence="2">Old leaves</tissue>
    </source>
</reference>
<dbReference type="Proteomes" id="UP001396334">
    <property type="component" value="Unassembled WGS sequence"/>
</dbReference>
<proteinExistence type="predicted"/>
<protein>
    <submittedName>
        <fullName evidence="2">Uncharacterized protein</fullName>
    </submittedName>
</protein>
<name>A0ABR2SP01_9ROSI</name>
<accession>A0ABR2SP01</accession>
<organism evidence="2 3">
    <name type="scientific">Hibiscus sabdariffa</name>
    <name type="common">roselle</name>
    <dbReference type="NCBI Taxonomy" id="183260"/>
    <lineage>
        <taxon>Eukaryota</taxon>
        <taxon>Viridiplantae</taxon>
        <taxon>Streptophyta</taxon>
        <taxon>Embryophyta</taxon>
        <taxon>Tracheophyta</taxon>
        <taxon>Spermatophyta</taxon>
        <taxon>Magnoliopsida</taxon>
        <taxon>eudicotyledons</taxon>
        <taxon>Gunneridae</taxon>
        <taxon>Pentapetalae</taxon>
        <taxon>rosids</taxon>
        <taxon>malvids</taxon>
        <taxon>Malvales</taxon>
        <taxon>Malvaceae</taxon>
        <taxon>Malvoideae</taxon>
        <taxon>Hibiscus</taxon>
    </lineage>
</organism>
<evidence type="ECO:0000313" key="2">
    <source>
        <dbReference type="EMBL" id="KAK9026780.1"/>
    </source>
</evidence>
<evidence type="ECO:0000256" key="1">
    <source>
        <dbReference type="SAM" id="MobiDB-lite"/>
    </source>
</evidence>
<sequence>MLSQHQNPTVSSEQHAYDHPGGQPPDGSIVIPVASTRERQASPTPLDWDRFVKKGRGDGLDDSHESSTAMDAEGGLEWNIATDTSTIASSNTENIKNSDLPAEVKDTYTSKVRGSQHEGKHVDGVISFPDEEAAGEKNVVDVAPLASAEKISDTNLFGPWMMVENRHKKAGIGQQGETCDPVRPALSNGHVDANRLKAVDVGSVSQVNKNVAYRESNPRRKSKAGKGRQTAQVFPLVAGQAVEVIEHVPNVKSEVLETSRRGVKIGKRSELRINSKMSPLELVNHLSNQLAAGGQDISGIGPLHKQNVGESLFMDYYSDGDDDPDGELHHVGMELGGDVVVEGRMDK</sequence>
<feature type="region of interest" description="Disordered" evidence="1">
    <location>
        <begin position="1"/>
        <end position="74"/>
    </location>
</feature>
<evidence type="ECO:0000313" key="3">
    <source>
        <dbReference type="Proteomes" id="UP001396334"/>
    </source>
</evidence>
<comment type="caution">
    <text evidence="2">The sequence shown here is derived from an EMBL/GenBank/DDBJ whole genome shotgun (WGS) entry which is preliminary data.</text>
</comment>
<feature type="compositionally biased region" description="Basic and acidic residues" evidence="1">
    <location>
        <begin position="47"/>
        <end position="65"/>
    </location>
</feature>
<gene>
    <name evidence="2" type="ORF">V6N11_039614</name>
</gene>
<dbReference type="EMBL" id="JBBPBN010000013">
    <property type="protein sequence ID" value="KAK9026780.1"/>
    <property type="molecule type" value="Genomic_DNA"/>
</dbReference>
<keyword evidence="3" id="KW-1185">Reference proteome</keyword>